<dbReference type="Gene3D" id="3.30.160.60">
    <property type="entry name" value="Classic Zinc Finger"/>
    <property type="match status" value="1"/>
</dbReference>
<gene>
    <name evidence="4" type="ORF">CGOC_LOCUS11021</name>
</gene>
<proteinExistence type="predicted"/>
<dbReference type="OrthoDB" id="9451254at2759"/>
<evidence type="ECO:0000256" key="2">
    <source>
        <dbReference type="SAM" id="MobiDB-lite"/>
    </source>
</evidence>
<accession>A0A3P7NBK7</accession>
<dbReference type="FunFam" id="3.30.160.60:FF:000254">
    <property type="entry name" value="Odd-skipped related transciption factor 1"/>
    <property type="match status" value="1"/>
</dbReference>
<dbReference type="PROSITE" id="PS50157">
    <property type="entry name" value="ZINC_FINGER_C2H2_2"/>
    <property type="match status" value="1"/>
</dbReference>
<keyword evidence="5" id="KW-1185">Reference proteome</keyword>
<evidence type="ECO:0000259" key="3">
    <source>
        <dbReference type="PROSITE" id="PS50157"/>
    </source>
</evidence>
<organism evidence="4 5">
    <name type="scientific">Cylicostephanus goldi</name>
    <name type="common">Nematode worm</name>
    <dbReference type="NCBI Taxonomy" id="71465"/>
    <lineage>
        <taxon>Eukaryota</taxon>
        <taxon>Metazoa</taxon>
        <taxon>Ecdysozoa</taxon>
        <taxon>Nematoda</taxon>
        <taxon>Chromadorea</taxon>
        <taxon>Rhabditida</taxon>
        <taxon>Rhabditina</taxon>
        <taxon>Rhabditomorpha</taxon>
        <taxon>Strongyloidea</taxon>
        <taxon>Strongylidae</taxon>
        <taxon>Cylicostephanus</taxon>
    </lineage>
</organism>
<dbReference type="AlphaFoldDB" id="A0A3P7NBK7"/>
<dbReference type="EMBL" id="UYRV01114064">
    <property type="protein sequence ID" value="VDN28661.1"/>
    <property type="molecule type" value="Genomic_DNA"/>
</dbReference>
<evidence type="ECO:0000256" key="1">
    <source>
        <dbReference type="PROSITE-ProRule" id="PRU00042"/>
    </source>
</evidence>
<protein>
    <recommendedName>
        <fullName evidence="3">C2H2-type domain-containing protein</fullName>
    </recommendedName>
</protein>
<feature type="domain" description="C2H2-type" evidence="3">
    <location>
        <begin position="33"/>
        <end position="55"/>
    </location>
</feature>
<evidence type="ECO:0000313" key="4">
    <source>
        <dbReference type="EMBL" id="VDN28661.1"/>
    </source>
</evidence>
<dbReference type="Proteomes" id="UP000271889">
    <property type="component" value="Unassembled WGS sequence"/>
</dbReference>
<keyword evidence="1" id="KW-0479">Metal-binding</keyword>
<evidence type="ECO:0000313" key="5">
    <source>
        <dbReference type="Proteomes" id="UP000271889"/>
    </source>
</evidence>
<dbReference type="GO" id="GO:0008270">
    <property type="term" value="F:zinc ion binding"/>
    <property type="evidence" value="ECO:0007669"/>
    <property type="project" value="UniProtKB-KW"/>
</dbReference>
<keyword evidence="1" id="KW-0862">Zinc</keyword>
<keyword evidence="1" id="KW-0863">Zinc-finger</keyword>
<sequence>MSGPIQMNVRTLATLAVKRFGDKIILGIIKKPFKCDVCGKGFCQSRTLQVHRAAHNECNGNPDIDEPVILVSPSEEVKPLLTPDSTSSHQLDSPTRESRIS</sequence>
<dbReference type="SUPFAM" id="SSF57667">
    <property type="entry name" value="beta-beta-alpha zinc fingers"/>
    <property type="match status" value="1"/>
</dbReference>
<feature type="compositionally biased region" description="Polar residues" evidence="2">
    <location>
        <begin position="83"/>
        <end position="93"/>
    </location>
</feature>
<dbReference type="InterPro" id="IPR036236">
    <property type="entry name" value="Znf_C2H2_sf"/>
</dbReference>
<reference evidence="4 5" key="1">
    <citation type="submission" date="2018-11" db="EMBL/GenBank/DDBJ databases">
        <authorList>
            <consortium name="Pathogen Informatics"/>
        </authorList>
    </citation>
    <scope>NUCLEOTIDE SEQUENCE [LARGE SCALE GENOMIC DNA]</scope>
</reference>
<name>A0A3P7NBK7_CYLGO</name>
<dbReference type="InterPro" id="IPR013087">
    <property type="entry name" value="Znf_C2H2_type"/>
</dbReference>
<feature type="region of interest" description="Disordered" evidence="2">
    <location>
        <begin position="75"/>
        <end position="101"/>
    </location>
</feature>
<dbReference type="PROSITE" id="PS00028">
    <property type="entry name" value="ZINC_FINGER_C2H2_1"/>
    <property type="match status" value="1"/>
</dbReference>